<dbReference type="OrthoDB" id="5424692at2759"/>
<gene>
    <name evidence="2" type="ORF">NW762_003490</name>
</gene>
<feature type="compositionally biased region" description="Basic and acidic residues" evidence="1">
    <location>
        <begin position="79"/>
        <end position="92"/>
    </location>
</feature>
<organism evidence="2 3">
    <name type="scientific">Fusarium torreyae</name>
    <dbReference type="NCBI Taxonomy" id="1237075"/>
    <lineage>
        <taxon>Eukaryota</taxon>
        <taxon>Fungi</taxon>
        <taxon>Dikarya</taxon>
        <taxon>Ascomycota</taxon>
        <taxon>Pezizomycotina</taxon>
        <taxon>Sordariomycetes</taxon>
        <taxon>Hypocreomycetidae</taxon>
        <taxon>Hypocreales</taxon>
        <taxon>Nectriaceae</taxon>
        <taxon>Fusarium</taxon>
    </lineage>
</organism>
<evidence type="ECO:0000313" key="2">
    <source>
        <dbReference type="EMBL" id="KAJ4267383.1"/>
    </source>
</evidence>
<sequence length="92" mass="9661">MGKSLDTALGSRGGLLLEETVHPGGSGARLESGRGVHDLEARVPEVQFLLDPIAMCPGDTHHAVGREVEGTGIGESDQESERVRADESVVDL</sequence>
<accession>A0A9W8SAD8</accession>
<name>A0A9W8SAD8_9HYPO</name>
<feature type="region of interest" description="Disordered" evidence="1">
    <location>
        <begin position="69"/>
        <end position="92"/>
    </location>
</feature>
<comment type="caution">
    <text evidence="2">The sequence shown here is derived from an EMBL/GenBank/DDBJ whole genome shotgun (WGS) entry which is preliminary data.</text>
</comment>
<dbReference type="EMBL" id="JAOQAZ010000004">
    <property type="protein sequence ID" value="KAJ4267383.1"/>
    <property type="molecule type" value="Genomic_DNA"/>
</dbReference>
<dbReference type="Proteomes" id="UP001152049">
    <property type="component" value="Unassembled WGS sequence"/>
</dbReference>
<keyword evidence="3" id="KW-1185">Reference proteome</keyword>
<dbReference type="AlphaFoldDB" id="A0A9W8SAD8"/>
<reference evidence="2" key="1">
    <citation type="submission" date="2022-09" db="EMBL/GenBank/DDBJ databases">
        <title>Fusarium specimens isolated from Avocado Roots.</title>
        <authorList>
            <person name="Stajich J."/>
            <person name="Roper C."/>
            <person name="Heimlech-Rivalta G."/>
        </authorList>
    </citation>
    <scope>NUCLEOTIDE SEQUENCE</scope>
    <source>
        <strain evidence="2">CF00136</strain>
    </source>
</reference>
<proteinExistence type="predicted"/>
<evidence type="ECO:0000313" key="3">
    <source>
        <dbReference type="Proteomes" id="UP001152049"/>
    </source>
</evidence>
<evidence type="ECO:0000256" key="1">
    <source>
        <dbReference type="SAM" id="MobiDB-lite"/>
    </source>
</evidence>
<protein>
    <submittedName>
        <fullName evidence="2">Uncharacterized protein</fullName>
    </submittedName>
</protein>